<dbReference type="InterPro" id="IPR000515">
    <property type="entry name" value="MetI-like"/>
</dbReference>
<evidence type="ECO:0000256" key="7">
    <source>
        <dbReference type="ARBA" id="ARBA00022989"/>
    </source>
</evidence>
<proteinExistence type="inferred from homology"/>
<evidence type="ECO:0000256" key="2">
    <source>
        <dbReference type="ARBA" id="ARBA00007069"/>
    </source>
</evidence>
<comment type="similarity">
    <text evidence="2 10">Belongs to the binding-protein-dependent transport system permease family. CysTW subfamily.</text>
</comment>
<dbReference type="CDD" id="cd06261">
    <property type="entry name" value="TM_PBP2"/>
    <property type="match status" value="1"/>
</dbReference>
<keyword evidence="7 9" id="KW-1133">Transmembrane helix</keyword>
<dbReference type="RefSeq" id="WP_096920815.1">
    <property type="nucleotide sequence ID" value="NZ_CABJDW020000014.1"/>
</dbReference>
<dbReference type="KEGG" id="emt:CPZ25_005985"/>
<feature type="transmembrane region" description="Helical" evidence="9">
    <location>
        <begin position="149"/>
        <end position="167"/>
    </location>
</feature>
<dbReference type="Proteomes" id="UP000218387">
    <property type="component" value="Chromosome"/>
</dbReference>
<name>A0A2A5T8L8_EUBML</name>
<evidence type="ECO:0000256" key="9">
    <source>
        <dbReference type="RuleBase" id="RU363032"/>
    </source>
</evidence>
<feature type="transmembrane region" description="Helical" evidence="9">
    <location>
        <begin position="17"/>
        <end position="38"/>
    </location>
</feature>
<keyword evidence="5 10" id="KW-0592">Phosphate transport</keyword>
<comment type="function">
    <text evidence="10">Part of the binding-protein-dependent transport system for phosphate; probably responsible for the translocation of the substrate across the membrane.</text>
</comment>
<organism evidence="12 13">
    <name type="scientific">Eubacterium maltosivorans</name>
    <dbReference type="NCBI Taxonomy" id="2041044"/>
    <lineage>
        <taxon>Bacteria</taxon>
        <taxon>Bacillati</taxon>
        <taxon>Bacillota</taxon>
        <taxon>Clostridia</taxon>
        <taxon>Eubacteriales</taxon>
        <taxon>Eubacteriaceae</taxon>
        <taxon>Eubacterium</taxon>
    </lineage>
</organism>
<evidence type="ECO:0000259" key="11">
    <source>
        <dbReference type="PROSITE" id="PS50928"/>
    </source>
</evidence>
<dbReference type="NCBIfam" id="TIGR02138">
    <property type="entry name" value="phosphate_pstC"/>
    <property type="match status" value="1"/>
</dbReference>
<evidence type="ECO:0000256" key="10">
    <source>
        <dbReference type="RuleBase" id="RU363054"/>
    </source>
</evidence>
<sequence length="293" mass="31130">MEEKKQTKVSEKVVEKIFLLCALVSIISVVTITIYVFVNGLEPFVNGSYSFLKFISGTEWRPGSDMYGIFYMIVGSVYATLGAIVIGVPIALLTAVFISELAGTRIGKIVRFAVELLAGIPSVLYGVFGLGIIVPYVLKISPMAQGESLLATIIVLAVMILPTVVSISETSISAVPDAYREGSLALGASKIQTIFKVVIPAAKSGIITGIILGIGRAIGETMAVMLVCGNPIAGIPTSLFDQIRPLTTNIALEMGYASGVHQQLLFSTGVVLFVFIMIINFVVNKFVESKIGG</sequence>
<evidence type="ECO:0000313" key="13">
    <source>
        <dbReference type="Proteomes" id="UP000218387"/>
    </source>
</evidence>
<dbReference type="InterPro" id="IPR011864">
    <property type="entry name" value="Phosphate_PstC"/>
</dbReference>
<reference evidence="12 13" key="1">
    <citation type="submission" date="2018-05" db="EMBL/GenBank/DDBJ databases">
        <title>Genome comparison of Eubacterium sp.</title>
        <authorList>
            <person name="Feng Y."/>
            <person name="Sanchez-Andrea I."/>
            <person name="Stams A.J.M."/>
            <person name="De Vos W.M."/>
        </authorList>
    </citation>
    <scope>NUCLEOTIDE SEQUENCE [LARGE SCALE GENOMIC DNA]</scope>
    <source>
        <strain evidence="12 13">YI</strain>
    </source>
</reference>
<dbReference type="Gene3D" id="1.10.3720.10">
    <property type="entry name" value="MetI-like"/>
    <property type="match status" value="1"/>
</dbReference>
<evidence type="ECO:0000256" key="8">
    <source>
        <dbReference type="ARBA" id="ARBA00023136"/>
    </source>
</evidence>
<feature type="domain" description="ABC transmembrane type-1" evidence="11">
    <location>
        <begin position="73"/>
        <end position="283"/>
    </location>
</feature>
<dbReference type="PANTHER" id="PTHR30425">
    <property type="entry name" value="PHOSPHATE TRANSPORT SYSTEM PERMEASE PROTEIN PST"/>
    <property type="match status" value="1"/>
</dbReference>
<feature type="transmembrane region" description="Helical" evidence="9">
    <location>
        <begin position="264"/>
        <end position="283"/>
    </location>
</feature>
<keyword evidence="3 9" id="KW-0813">Transport</keyword>
<dbReference type="AlphaFoldDB" id="A0A2A5T8L8"/>
<dbReference type="InterPro" id="IPR035906">
    <property type="entry name" value="MetI-like_sf"/>
</dbReference>
<dbReference type="GO" id="GO:0006817">
    <property type="term" value="P:phosphate ion transport"/>
    <property type="evidence" value="ECO:0007669"/>
    <property type="project" value="UniProtKB-KW"/>
</dbReference>
<evidence type="ECO:0000256" key="3">
    <source>
        <dbReference type="ARBA" id="ARBA00022448"/>
    </source>
</evidence>
<dbReference type="GO" id="GO:0005886">
    <property type="term" value="C:plasma membrane"/>
    <property type="evidence" value="ECO:0007669"/>
    <property type="project" value="UniProtKB-SubCell"/>
</dbReference>
<keyword evidence="6 9" id="KW-0812">Transmembrane</keyword>
<keyword evidence="13" id="KW-1185">Reference proteome</keyword>
<dbReference type="InterPro" id="IPR051124">
    <property type="entry name" value="Phosphate_Transport_Permease"/>
</dbReference>
<feature type="transmembrane region" description="Helical" evidence="9">
    <location>
        <begin position="110"/>
        <end position="137"/>
    </location>
</feature>
<dbReference type="EMBL" id="CP029487">
    <property type="protein sequence ID" value="QCT70895.1"/>
    <property type="molecule type" value="Genomic_DNA"/>
</dbReference>
<dbReference type="Pfam" id="PF00528">
    <property type="entry name" value="BPD_transp_1"/>
    <property type="match status" value="1"/>
</dbReference>
<evidence type="ECO:0000256" key="5">
    <source>
        <dbReference type="ARBA" id="ARBA00022592"/>
    </source>
</evidence>
<dbReference type="SUPFAM" id="SSF161098">
    <property type="entry name" value="MetI-like"/>
    <property type="match status" value="1"/>
</dbReference>
<dbReference type="GO" id="GO:0005315">
    <property type="term" value="F:phosphate transmembrane transporter activity"/>
    <property type="evidence" value="ECO:0007669"/>
    <property type="project" value="InterPro"/>
</dbReference>
<feature type="transmembrane region" description="Helical" evidence="9">
    <location>
        <begin position="69"/>
        <end position="98"/>
    </location>
</feature>
<evidence type="ECO:0000256" key="4">
    <source>
        <dbReference type="ARBA" id="ARBA00022475"/>
    </source>
</evidence>
<accession>A0A2A5T8L8</accession>
<dbReference type="PROSITE" id="PS50928">
    <property type="entry name" value="ABC_TM1"/>
    <property type="match status" value="1"/>
</dbReference>
<protein>
    <recommendedName>
        <fullName evidence="10">Phosphate transport system permease protein</fullName>
    </recommendedName>
</protein>
<dbReference type="PANTHER" id="PTHR30425:SF1">
    <property type="entry name" value="PHOSPHATE TRANSPORT SYSTEM PERMEASE PROTEIN PSTC"/>
    <property type="match status" value="1"/>
</dbReference>
<comment type="subcellular location">
    <subcellularLocation>
        <location evidence="1 9">Cell membrane</location>
        <topology evidence="1 9">Multi-pass membrane protein</topology>
    </subcellularLocation>
</comment>
<keyword evidence="8 9" id="KW-0472">Membrane</keyword>
<evidence type="ECO:0000313" key="12">
    <source>
        <dbReference type="EMBL" id="QCT70895.1"/>
    </source>
</evidence>
<keyword evidence="4 10" id="KW-1003">Cell membrane</keyword>
<evidence type="ECO:0000256" key="1">
    <source>
        <dbReference type="ARBA" id="ARBA00004651"/>
    </source>
</evidence>
<evidence type="ECO:0000256" key="6">
    <source>
        <dbReference type="ARBA" id="ARBA00022692"/>
    </source>
</evidence>
<comment type="caution">
    <text evidence="10">Lacks conserved residue(s) required for the propagation of feature annotation.</text>
</comment>
<gene>
    <name evidence="12" type="primary">pstC</name>
    <name evidence="12" type="ORF">CPZ25_005985</name>
</gene>